<sequence length="197" mass="22816">MIAQLDTPQMSPQDYLAWEAEQLARYGYIDGQIYAMTGGTIPHNQVAVNLVALIKPHLRGKQSKTLSSDAKVGITEQGPFHYPDVSVTCDHRDRTARDYIRYPCLIVEVLSSTTEAFDRGQKFRHYRHIETLREYVLIDPDQMSVECYRLNENQRWELYHYATSPDRPEDCQVELTSIELAFPINLLYEDIDQLDNS</sequence>
<dbReference type="InterPro" id="IPR011335">
    <property type="entry name" value="Restrct_endonuc-II-like"/>
</dbReference>
<dbReference type="PANTHER" id="PTHR36558:SF1">
    <property type="entry name" value="RESTRICTION ENDONUCLEASE DOMAIN-CONTAINING PROTEIN-RELATED"/>
    <property type="match status" value="1"/>
</dbReference>
<gene>
    <name evidence="2" type="ORF">BJP34_08725</name>
</gene>
<reference evidence="3" key="1">
    <citation type="submission" date="2016-10" db="EMBL/GenBank/DDBJ databases">
        <title>Comparative genomics uncovers the prolific and rare metabolic potential of the cyanobacterial genus Moorea.</title>
        <authorList>
            <person name="Leao T."/>
            <person name="Castelao G."/>
            <person name="Korobeynikov A."/>
            <person name="Monroe E.A."/>
            <person name="Podell S."/>
            <person name="Glukhov E."/>
            <person name="Allen E."/>
            <person name="Gerwick W.H."/>
            <person name="Gerwick L."/>
        </authorList>
    </citation>
    <scope>NUCLEOTIDE SEQUENCE [LARGE SCALE GENOMIC DNA]</scope>
    <source>
        <strain evidence="3">PAL-8-15-08-1</strain>
    </source>
</reference>
<feature type="domain" description="Putative restriction endonuclease" evidence="1">
    <location>
        <begin position="13"/>
        <end position="172"/>
    </location>
</feature>
<dbReference type="OrthoDB" id="422510at2"/>
<dbReference type="CDD" id="cd06260">
    <property type="entry name" value="DUF820-like"/>
    <property type="match status" value="1"/>
</dbReference>
<protein>
    <recommendedName>
        <fullName evidence="1">Putative restriction endonuclease domain-containing protein</fullName>
    </recommendedName>
</protein>
<dbReference type="SUPFAM" id="SSF52980">
    <property type="entry name" value="Restriction endonuclease-like"/>
    <property type="match status" value="1"/>
</dbReference>
<dbReference type="AlphaFoldDB" id="A0A1D8TQ51"/>
<dbReference type="InterPro" id="IPR012296">
    <property type="entry name" value="Nuclease_put_TT1808"/>
</dbReference>
<dbReference type="PANTHER" id="PTHR36558">
    <property type="entry name" value="GLR1098 PROTEIN"/>
    <property type="match status" value="1"/>
</dbReference>
<dbReference type="Proteomes" id="UP000177870">
    <property type="component" value="Chromosome"/>
</dbReference>
<dbReference type="InterPro" id="IPR008538">
    <property type="entry name" value="Uma2"/>
</dbReference>
<dbReference type="STRING" id="1458985.BJP34_08725"/>
<evidence type="ECO:0000259" key="1">
    <source>
        <dbReference type="Pfam" id="PF05685"/>
    </source>
</evidence>
<dbReference type="EMBL" id="CP017599">
    <property type="protein sequence ID" value="AOW99525.1"/>
    <property type="molecule type" value="Genomic_DNA"/>
</dbReference>
<dbReference type="Pfam" id="PF05685">
    <property type="entry name" value="Uma2"/>
    <property type="match status" value="1"/>
</dbReference>
<accession>A0A1D8TQ51</accession>
<evidence type="ECO:0000313" key="3">
    <source>
        <dbReference type="Proteomes" id="UP000177870"/>
    </source>
</evidence>
<evidence type="ECO:0000313" key="2">
    <source>
        <dbReference type="EMBL" id="AOW99525.1"/>
    </source>
</evidence>
<proteinExistence type="predicted"/>
<dbReference type="RefSeq" id="WP_070392008.1">
    <property type="nucleotide sequence ID" value="NZ_CP017599.1"/>
</dbReference>
<dbReference type="Gene3D" id="3.90.1570.10">
    <property type="entry name" value="tt1808, chain A"/>
    <property type="match status" value="1"/>
</dbReference>
<organism evidence="2 3">
    <name type="scientific">Moorena producens PAL-8-15-08-1</name>
    <dbReference type="NCBI Taxonomy" id="1458985"/>
    <lineage>
        <taxon>Bacteria</taxon>
        <taxon>Bacillati</taxon>
        <taxon>Cyanobacteriota</taxon>
        <taxon>Cyanophyceae</taxon>
        <taxon>Coleofasciculales</taxon>
        <taxon>Coleofasciculaceae</taxon>
        <taxon>Moorena</taxon>
    </lineage>
</organism>
<dbReference type="KEGG" id="mpro:BJP34_08725"/>
<name>A0A1D8TQ51_9CYAN</name>